<evidence type="ECO:0000313" key="4">
    <source>
        <dbReference type="Proteomes" id="UP000243975"/>
    </source>
</evidence>
<dbReference type="Proteomes" id="UP000243975">
    <property type="component" value="Unassembled WGS sequence"/>
</dbReference>
<proteinExistence type="predicted"/>
<keyword evidence="1" id="KW-0175">Coiled coil</keyword>
<organism evidence="3 4">
    <name type="scientific">Cynara cardunculus var. scolymus</name>
    <name type="common">Globe artichoke</name>
    <name type="synonym">Cynara scolymus</name>
    <dbReference type="NCBI Taxonomy" id="59895"/>
    <lineage>
        <taxon>Eukaryota</taxon>
        <taxon>Viridiplantae</taxon>
        <taxon>Streptophyta</taxon>
        <taxon>Embryophyta</taxon>
        <taxon>Tracheophyta</taxon>
        <taxon>Spermatophyta</taxon>
        <taxon>Magnoliopsida</taxon>
        <taxon>eudicotyledons</taxon>
        <taxon>Gunneridae</taxon>
        <taxon>Pentapetalae</taxon>
        <taxon>asterids</taxon>
        <taxon>campanulids</taxon>
        <taxon>Asterales</taxon>
        <taxon>Asteraceae</taxon>
        <taxon>Carduoideae</taxon>
        <taxon>Cardueae</taxon>
        <taxon>Carduinae</taxon>
        <taxon>Cynara</taxon>
    </lineage>
</organism>
<reference evidence="3 4" key="1">
    <citation type="journal article" date="2016" name="Sci. Rep.">
        <title>The genome sequence of the outbreeding globe artichoke constructed de novo incorporating a phase-aware low-pass sequencing strategy of F1 progeny.</title>
        <authorList>
            <person name="Scaglione D."/>
            <person name="Reyes-Chin-Wo S."/>
            <person name="Acquadro A."/>
            <person name="Froenicke L."/>
            <person name="Portis E."/>
            <person name="Beitel C."/>
            <person name="Tirone M."/>
            <person name="Mauro R."/>
            <person name="Lo Monaco A."/>
            <person name="Mauromicale G."/>
            <person name="Faccioli P."/>
            <person name="Cattivelli L."/>
            <person name="Rieseberg L."/>
            <person name="Michelmore R."/>
            <person name="Lanteri S."/>
        </authorList>
    </citation>
    <scope>NUCLEOTIDE SEQUENCE [LARGE SCALE GENOMIC DNA]</scope>
    <source>
        <strain evidence="3">2C</strain>
    </source>
</reference>
<dbReference type="OrthoDB" id="1913731at2759"/>
<keyword evidence="4" id="KW-1185">Reference proteome</keyword>
<gene>
    <name evidence="3" type="ORF">Ccrd_023239</name>
</gene>
<name>A0A103XX52_CYNCS</name>
<feature type="coiled-coil region" evidence="1">
    <location>
        <begin position="217"/>
        <end position="258"/>
    </location>
</feature>
<dbReference type="STRING" id="59895.A0A103XX52"/>
<dbReference type="AlphaFoldDB" id="A0A103XX52"/>
<accession>A0A103XX52</accession>
<evidence type="ECO:0000256" key="2">
    <source>
        <dbReference type="SAM" id="MobiDB-lite"/>
    </source>
</evidence>
<dbReference type="PANTHER" id="PTHR35689:SF1">
    <property type="entry name" value="EARLY ENDOSOME ANTIGEN"/>
    <property type="match status" value="1"/>
</dbReference>
<protein>
    <submittedName>
        <fullName evidence="3">Uncharacterized protein</fullName>
    </submittedName>
</protein>
<feature type="region of interest" description="Disordered" evidence="2">
    <location>
        <begin position="273"/>
        <end position="325"/>
    </location>
</feature>
<dbReference type="EMBL" id="LEKV01003791">
    <property type="protein sequence ID" value="KVH98543.1"/>
    <property type="molecule type" value="Genomic_DNA"/>
</dbReference>
<comment type="caution">
    <text evidence="3">The sequence shown here is derived from an EMBL/GenBank/DDBJ whole genome shotgun (WGS) entry which is preliminary data.</text>
</comment>
<dbReference type="OMA" id="NQCKKWE"/>
<dbReference type="Gramene" id="KVH98543">
    <property type="protein sequence ID" value="KVH98543"/>
    <property type="gene ID" value="Ccrd_023239"/>
</dbReference>
<evidence type="ECO:0000313" key="3">
    <source>
        <dbReference type="EMBL" id="KVH98543.1"/>
    </source>
</evidence>
<sequence>MDLPQEIDDYLRESIEYSLGLPVSTRTLELKLRSSEEAQRHSRDQCFYLKSKLMEKDKTIDRVRAEASMNAQAVKRFVEENQKLAMECDNLLSQCTKWEKECSLYDRDREALMDFGNEADERAKEAELRVHYLEEELSKLSEELQYFKQQSNVQKVGEPTDNESTEHLLIDALLSTLINKEEIASTAHSFLEANIGVDVCQKMLKRWDRLKPSARAVLSLASEVKKLQEDKDHLRINLTKAEEEVTVLFDENNVLDKENRRLMKLLQKERHLLDSGGKRSSASIKNHKRKSSPCPKESSPIEKKIDFSDATSSPRQPLSPLLHNK</sequence>
<dbReference type="PANTHER" id="PTHR35689">
    <property type="entry name" value="EARLY ENDOSOME ANTIGEN"/>
    <property type="match status" value="1"/>
</dbReference>
<evidence type="ECO:0000256" key="1">
    <source>
        <dbReference type="SAM" id="Coils"/>
    </source>
</evidence>
<feature type="coiled-coil region" evidence="1">
    <location>
        <begin position="74"/>
        <end position="150"/>
    </location>
</feature>